<feature type="domain" description="Vitamin K epoxide reductase" evidence="11">
    <location>
        <begin position="23"/>
        <end position="164"/>
    </location>
</feature>
<keyword evidence="5 10" id="KW-1133">Transmembrane helix</keyword>
<evidence type="ECO:0000313" key="13">
    <source>
        <dbReference type="Proteomes" id="UP001500635"/>
    </source>
</evidence>
<comment type="caution">
    <text evidence="12">The sequence shown here is derived from an EMBL/GenBank/DDBJ whole genome shotgun (WGS) entry which is preliminary data.</text>
</comment>
<dbReference type="Pfam" id="PF07884">
    <property type="entry name" value="VKOR"/>
    <property type="match status" value="1"/>
</dbReference>
<accession>A0ABP8JB80</accession>
<evidence type="ECO:0000256" key="2">
    <source>
        <dbReference type="ARBA" id="ARBA00006214"/>
    </source>
</evidence>
<comment type="subcellular location">
    <subcellularLocation>
        <location evidence="1">Membrane</location>
        <topology evidence="1">Multi-pass membrane protein</topology>
    </subcellularLocation>
</comment>
<reference evidence="13" key="1">
    <citation type="journal article" date="2019" name="Int. J. Syst. Evol. Microbiol.">
        <title>The Global Catalogue of Microorganisms (GCM) 10K type strain sequencing project: providing services to taxonomists for standard genome sequencing and annotation.</title>
        <authorList>
            <consortium name="The Broad Institute Genomics Platform"/>
            <consortium name="The Broad Institute Genome Sequencing Center for Infectious Disease"/>
            <person name="Wu L."/>
            <person name="Ma J."/>
        </authorList>
    </citation>
    <scope>NUCLEOTIDE SEQUENCE [LARGE SCALE GENOMIC DNA]</scope>
    <source>
        <strain evidence="13">JCM 17688</strain>
    </source>
</reference>
<gene>
    <name evidence="12" type="ORF">GCM10023147_13380</name>
</gene>
<feature type="transmembrane region" description="Helical" evidence="10">
    <location>
        <begin position="180"/>
        <end position="200"/>
    </location>
</feature>
<keyword evidence="4" id="KW-0874">Quinone</keyword>
<evidence type="ECO:0000256" key="7">
    <source>
        <dbReference type="ARBA" id="ARBA00023136"/>
    </source>
</evidence>
<keyword evidence="6" id="KW-0560">Oxidoreductase</keyword>
<feature type="transmembrane region" description="Helical" evidence="10">
    <location>
        <begin position="87"/>
        <end position="105"/>
    </location>
</feature>
<dbReference type="RefSeq" id="WP_344992692.1">
    <property type="nucleotide sequence ID" value="NZ_BAABFR010000014.1"/>
</dbReference>
<evidence type="ECO:0000256" key="10">
    <source>
        <dbReference type="SAM" id="Phobius"/>
    </source>
</evidence>
<evidence type="ECO:0000256" key="3">
    <source>
        <dbReference type="ARBA" id="ARBA00022692"/>
    </source>
</evidence>
<organism evidence="12 13">
    <name type="scientific">Tsukamurella soli</name>
    <dbReference type="NCBI Taxonomy" id="644556"/>
    <lineage>
        <taxon>Bacteria</taxon>
        <taxon>Bacillati</taxon>
        <taxon>Actinomycetota</taxon>
        <taxon>Actinomycetes</taxon>
        <taxon>Mycobacteriales</taxon>
        <taxon>Tsukamurellaceae</taxon>
        <taxon>Tsukamurella</taxon>
    </lineage>
</organism>
<keyword evidence="7 10" id="KW-0472">Membrane</keyword>
<dbReference type="InterPro" id="IPR041714">
    <property type="entry name" value="VKOR_Actinobacteria"/>
</dbReference>
<feature type="transmembrane region" description="Helical" evidence="10">
    <location>
        <begin position="139"/>
        <end position="160"/>
    </location>
</feature>
<keyword evidence="8" id="KW-1015">Disulfide bond</keyword>
<feature type="transmembrane region" description="Helical" evidence="10">
    <location>
        <begin position="25"/>
        <end position="44"/>
    </location>
</feature>
<keyword evidence="9" id="KW-0676">Redox-active center</keyword>
<evidence type="ECO:0000256" key="8">
    <source>
        <dbReference type="ARBA" id="ARBA00023157"/>
    </source>
</evidence>
<keyword evidence="13" id="KW-1185">Reference proteome</keyword>
<feature type="transmembrane region" description="Helical" evidence="10">
    <location>
        <begin position="111"/>
        <end position="132"/>
    </location>
</feature>
<evidence type="ECO:0000313" key="12">
    <source>
        <dbReference type="EMBL" id="GAA4388136.1"/>
    </source>
</evidence>
<evidence type="ECO:0000256" key="9">
    <source>
        <dbReference type="ARBA" id="ARBA00023284"/>
    </source>
</evidence>
<comment type="similarity">
    <text evidence="2">Belongs to the VKOR family.</text>
</comment>
<dbReference type="Proteomes" id="UP001500635">
    <property type="component" value="Unassembled WGS sequence"/>
</dbReference>
<sequence length="210" mass="22702">MNTPTTRTEEIDEAGPDVVAPRHTALAVLLVVGGALGLIAAFALTQDDITLLGNPTAHLGCMVSQRLQCGKNILSWQGRVFGFPNPLLGLMMFPAPIVVGMGLLGRVRFPAWFWLVFNAGMWFAIGFIAWLAYESIFSIGTLCPWCSLVYAVVIPMWLAVTVHNMVAGRFGAGLQGIGDLVRPWLLLITALLYVVILLLAQVKLNIVGSL</sequence>
<protein>
    <submittedName>
        <fullName evidence="12">Vitamin K epoxide reductase family protein</fullName>
    </submittedName>
</protein>
<dbReference type="InterPro" id="IPR012932">
    <property type="entry name" value="VKOR"/>
</dbReference>
<evidence type="ECO:0000256" key="4">
    <source>
        <dbReference type="ARBA" id="ARBA00022719"/>
    </source>
</evidence>
<evidence type="ECO:0000259" key="11">
    <source>
        <dbReference type="SMART" id="SM00756"/>
    </source>
</evidence>
<dbReference type="InterPro" id="IPR038354">
    <property type="entry name" value="VKOR_sf"/>
</dbReference>
<dbReference type="Gene3D" id="1.20.1440.130">
    <property type="entry name" value="VKOR domain"/>
    <property type="match status" value="1"/>
</dbReference>
<evidence type="ECO:0000256" key="5">
    <source>
        <dbReference type="ARBA" id="ARBA00022989"/>
    </source>
</evidence>
<dbReference type="CDD" id="cd12922">
    <property type="entry name" value="VKOR_5"/>
    <property type="match status" value="1"/>
</dbReference>
<dbReference type="SMART" id="SM00756">
    <property type="entry name" value="VKc"/>
    <property type="match status" value="1"/>
</dbReference>
<evidence type="ECO:0000256" key="1">
    <source>
        <dbReference type="ARBA" id="ARBA00004141"/>
    </source>
</evidence>
<evidence type="ECO:0000256" key="6">
    <source>
        <dbReference type="ARBA" id="ARBA00023002"/>
    </source>
</evidence>
<keyword evidence="3 10" id="KW-0812">Transmembrane</keyword>
<dbReference type="EMBL" id="BAABFR010000014">
    <property type="protein sequence ID" value="GAA4388136.1"/>
    <property type="molecule type" value="Genomic_DNA"/>
</dbReference>
<proteinExistence type="inferred from homology"/>
<name>A0ABP8JB80_9ACTN</name>